<reference evidence="1" key="2">
    <citation type="journal article" date="2021" name="Genome Biol. Evol.">
        <title>Developing a high-quality reference genome for a parasitic bivalve with doubly uniparental inheritance (Bivalvia: Unionida).</title>
        <authorList>
            <person name="Smith C.H."/>
        </authorList>
    </citation>
    <scope>NUCLEOTIDE SEQUENCE</scope>
    <source>
        <strain evidence="1">CHS0354</strain>
        <tissue evidence="1">Mantle</tissue>
    </source>
</reference>
<sequence length="86" mass="10217">MQITTETSTESKIVWVKDVTKSFEINQRTHRDLDLHDALKFRLRYESHLLTLNLKKNYGINPNADIYVVRELKDGQSFLDQTFMEK</sequence>
<gene>
    <name evidence="1" type="ORF">CHS0354_024203</name>
</gene>
<keyword evidence="2" id="KW-1185">Reference proteome</keyword>
<proteinExistence type="predicted"/>
<protein>
    <submittedName>
        <fullName evidence="1">Uncharacterized protein</fullName>
    </submittedName>
</protein>
<organism evidence="1 2">
    <name type="scientific">Potamilus streckersoni</name>
    <dbReference type="NCBI Taxonomy" id="2493646"/>
    <lineage>
        <taxon>Eukaryota</taxon>
        <taxon>Metazoa</taxon>
        <taxon>Spiralia</taxon>
        <taxon>Lophotrochozoa</taxon>
        <taxon>Mollusca</taxon>
        <taxon>Bivalvia</taxon>
        <taxon>Autobranchia</taxon>
        <taxon>Heteroconchia</taxon>
        <taxon>Palaeoheterodonta</taxon>
        <taxon>Unionida</taxon>
        <taxon>Unionoidea</taxon>
        <taxon>Unionidae</taxon>
        <taxon>Ambleminae</taxon>
        <taxon>Lampsilini</taxon>
        <taxon>Potamilus</taxon>
    </lineage>
</organism>
<reference evidence="1" key="3">
    <citation type="submission" date="2023-05" db="EMBL/GenBank/DDBJ databases">
        <authorList>
            <person name="Smith C.H."/>
        </authorList>
    </citation>
    <scope>NUCLEOTIDE SEQUENCE</scope>
    <source>
        <strain evidence="1">CHS0354</strain>
        <tissue evidence="1">Mantle</tissue>
    </source>
</reference>
<reference evidence="1" key="1">
    <citation type="journal article" date="2021" name="Genome Biol. Evol.">
        <title>A High-Quality Reference Genome for a Parasitic Bivalve with Doubly Uniparental Inheritance (Bivalvia: Unionida).</title>
        <authorList>
            <person name="Smith C.H."/>
        </authorList>
    </citation>
    <scope>NUCLEOTIDE SEQUENCE</scope>
    <source>
        <strain evidence="1">CHS0354</strain>
    </source>
</reference>
<dbReference type="EMBL" id="JAEAOA010001432">
    <property type="protein sequence ID" value="KAK3581890.1"/>
    <property type="molecule type" value="Genomic_DNA"/>
</dbReference>
<accession>A0AAE0RYX9</accession>
<dbReference type="AlphaFoldDB" id="A0AAE0RYX9"/>
<evidence type="ECO:0000313" key="1">
    <source>
        <dbReference type="EMBL" id="KAK3581890.1"/>
    </source>
</evidence>
<name>A0AAE0RYX9_9BIVA</name>
<dbReference type="Proteomes" id="UP001195483">
    <property type="component" value="Unassembled WGS sequence"/>
</dbReference>
<evidence type="ECO:0000313" key="2">
    <source>
        <dbReference type="Proteomes" id="UP001195483"/>
    </source>
</evidence>
<comment type="caution">
    <text evidence="1">The sequence shown here is derived from an EMBL/GenBank/DDBJ whole genome shotgun (WGS) entry which is preliminary data.</text>
</comment>